<dbReference type="InterPro" id="IPR029058">
    <property type="entry name" value="AB_hydrolase_fold"/>
</dbReference>
<comment type="similarity">
    <text evidence="2">Belongs to the AB hydrolase superfamily. Epoxide hydrolase family.</text>
</comment>
<dbReference type="Pfam" id="PF00561">
    <property type="entry name" value="Abhydrolase_1"/>
    <property type="match status" value="1"/>
</dbReference>
<evidence type="ECO:0000313" key="4">
    <source>
        <dbReference type="EMBL" id="GAA0175736.1"/>
    </source>
</evidence>
<dbReference type="InterPro" id="IPR000073">
    <property type="entry name" value="AB_hydrolase_1"/>
</dbReference>
<dbReference type="AlphaFoldDB" id="A0AAV3RJ17"/>
<dbReference type="SUPFAM" id="SSF53474">
    <property type="entry name" value="alpha/beta-Hydrolases"/>
    <property type="match status" value="1"/>
</dbReference>
<dbReference type="PANTHER" id="PTHR43329">
    <property type="entry name" value="EPOXIDE HYDROLASE"/>
    <property type="match status" value="1"/>
</dbReference>
<comment type="caution">
    <text evidence="4">The sequence shown here is derived from an EMBL/GenBank/DDBJ whole genome shotgun (WGS) entry which is preliminary data.</text>
</comment>
<accession>A0AAV3RJ17</accession>
<reference evidence="4 5" key="1">
    <citation type="submission" date="2024-01" db="EMBL/GenBank/DDBJ databases">
        <title>The complete chloroplast genome sequence of Lithospermum erythrorhizon: insights into the phylogenetic relationship among Boraginaceae species and the maternal lineages of purple gromwells.</title>
        <authorList>
            <person name="Okada T."/>
            <person name="Watanabe K."/>
        </authorList>
    </citation>
    <scope>NUCLEOTIDE SEQUENCE [LARGE SCALE GENOMIC DNA]</scope>
</reference>
<proteinExistence type="inferred from homology"/>
<feature type="domain" description="AB hydrolase-1" evidence="3">
    <location>
        <begin position="32"/>
        <end position="152"/>
    </location>
</feature>
<evidence type="ECO:0000256" key="1">
    <source>
        <dbReference type="ARBA" id="ARBA00022801"/>
    </source>
</evidence>
<dbReference type="PRINTS" id="PR00412">
    <property type="entry name" value="EPOXHYDRLASE"/>
</dbReference>
<evidence type="ECO:0000313" key="5">
    <source>
        <dbReference type="Proteomes" id="UP001454036"/>
    </source>
</evidence>
<keyword evidence="1 4" id="KW-0378">Hydrolase</keyword>
<name>A0AAV3RJ17_LITER</name>
<organism evidence="4 5">
    <name type="scientific">Lithospermum erythrorhizon</name>
    <name type="common">Purple gromwell</name>
    <name type="synonym">Lithospermum officinale var. erythrorhizon</name>
    <dbReference type="NCBI Taxonomy" id="34254"/>
    <lineage>
        <taxon>Eukaryota</taxon>
        <taxon>Viridiplantae</taxon>
        <taxon>Streptophyta</taxon>
        <taxon>Embryophyta</taxon>
        <taxon>Tracheophyta</taxon>
        <taxon>Spermatophyta</taxon>
        <taxon>Magnoliopsida</taxon>
        <taxon>eudicotyledons</taxon>
        <taxon>Gunneridae</taxon>
        <taxon>Pentapetalae</taxon>
        <taxon>asterids</taxon>
        <taxon>lamiids</taxon>
        <taxon>Boraginales</taxon>
        <taxon>Boraginaceae</taxon>
        <taxon>Boraginoideae</taxon>
        <taxon>Lithospermeae</taxon>
        <taxon>Lithospermum</taxon>
    </lineage>
</organism>
<protein>
    <submittedName>
        <fullName evidence="4">Hydrolase</fullName>
    </submittedName>
</protein>
<gene>
    <name evidence="4" type="ORF">LIER_41968</name>
</gene>
<dbReference type="GO" id="GO:0016787">
    <property type="term" value="F:hydrolase activity"/>
    <property type="evidence" value="ECO:0007669"/>
    <property type="project" value="UniProtKB-KW"/>
</dbReference>
<dbReference type="Gene3D" id="3.40.50.1820">
    <property type="entry name" value="alpha/beta hydrolase"/>
    <property type="match status" value="1"/>
</dbReference>
<keyword evidence="5" id="KW-1185">Reference proteome</keyword>
<dbReference type="Proteomes" id="UP001454036">
    <property type="component" value="Unassembled WGS sequence"/>
</dbReference>
<sequence>MKEISHKFIEVNNGLKLHVAEACFSSPSPQTPVVLLLHGFPEIWYSWRHQMMALAKAGYRAIAPDLRGYGFSDIPPQPEKTTFSDTAADLVTLLDNLSISKVFIISKDSGSFVASIFVVLHQERVSGLITIDVPFIAPSPVTYSDHLPEGFYITRWKEPGRAEADFGRFDVKTVLKNIYILFSRPEIPIASQDPRDHGYCQTRYSSTRLVNRR</sequence>
<dbReference type="InterPro" id="IPR000639">
    <property type="entry name" value="Epox_hydrolase-like"/>
</dbReference>
<evidence type="ECO:0000259" key="3">
    <source>
        <dbReference type="Pfam" id="PF00561"/>
    </source>
</evidence>
<evidence type="ECO:0000256" key="2">
    <source>
        <dbReference type="ARBA" id="ARBA00038334"/>
    </source>
</evidence>
<dbReference type="EMBL" id="BAABME010027539">
    <property type="protein sequence ID" value="GAA0175736.1"/>
    <property type="molecule type" value="Genomic_DNA"/>
</dbReference>